<dbReference type="Proteomes" id="UP000092154">
    <property type="component" value="Unassembled WGS sequence"/>
</dbReference>
<feature type="non-terminal residue" evidence="1">
    <location>
        <position position="1"/>
    </location>
</feature>
<dbReference type="AlphaFoldDB" id="A0A1B7ME13"/>
<keyword evidence="2" id="KW-1185">Reference proteome</keyword>
<dbReference type="EMBL" id="KV449883">
    <property type="protein sequence ID" value="OAX30818.1"/>
    <property type="molecule type" value="Genomic_DNA"/>
</dbReference>
<gene>
    <name evidence="1" type="ORF">K503DRAFT_778022</name>
</gene>
<evidence type="ECO:0000313" key="2">
    <source>
        <dbReference type="Proteomes" id="UP000092154"/>
    </source>
</evidence>
<proteinExistence type="predicted"/>
<evidence type="ECO:0000313" key="1">
    <source>
        <dbReference type="EMBL" id="OAX30818.1"/>
    </source>
</evidence>
<reference evidence="1 2" key="1">
    <citation type="submission" date="2016-06" db="EMBL/GenBank/DDBJ databases">
        <title>Comparative genomics of the ectomycorrhizal sister species Rhizopogon vinicolor and Rhizopogon vesiculosus (Basidiomycota: Boletales) reveals a divergence of the mating type B locus.</title>
        <authorList>
            <consortium name="DOE Joint Genome Institute"/>
            <person name="Mujic A.B."/>
            <person name="Kuo A."/>
            <person name="Tritt A."/>
            <person name="Lipzen A."/>
            <person name="Chen C."/>
            <person name="Johnson J."/>
            <person name="Sharma A."/>
            <person name="Barry K."/>
            <person name="Grigoriev I.V."/>
            <person name="Spatafora J.W."/>
        </authorList>
    </citation>
    <scope>NUCLEOTIDE SEQUENCE [LARGE SCALE GENOMIC DNA]</scope>
    <source>
        <strain evidence="1 2">AM-OR11-026</strain>
    </source>
</reference>
<protein>
    <submittedName>
        <fullName evidence="1">Uncharacterized protein</fullName>
    </submittedName>
</protein>
<organism evidence="1 2">
    <name type="scientific">Rhizopogon vinicolor AM-OR11-026</name>
    <dbReference type="NCBI Taxonomy" id="1314800"/>
    <lineage>
        <taxon>Eukaryota</taxon>
        <taxon>Fungi</taxon>
        <taxon>Dikarya</taxon>
        <taxon>Basidiomycota</taxon>
        <taxon>Agaricomycotina</taxon>
        <taxon>Agaricomycetes</taxon>
        <taxon>Agaricomycetidae</taxon>
        <taxon>Boletales</taxon>
        <taxon>Suillineae</taxon>
        <taxon>Rhizopogonaceae</taxon>
        <taxon>Rhizopogon</taxon>
    </lineage>
</organism>
<sequence length="60" mass="7131">LFRYRRRQFAPISRGCVLSLHFNVLSVTRESPGYMFCLHSHHPRWSSTASQPCRTHWQNS</sequence>
<accession>A0A1B7ME13</accession>
<dbReference type="InParanoid" id="A0A1B7ME13"/>
<name>A0A1B7ME13_9AGAM</name>